<accession>A0A0F8ZFA4</accession>
<dbReference type="InterPro" id="IPR012334">
    <property type="entry name" value="Pectin_lyas_fold"/>
</dbReference>
<dbReference type="InterPro" id="IPR011050">
    <property type="entry name" value="Pectin_lyase_fold/virulence"/>
</dbReference>
<sequence>MAQPSEIYVRPLDNDTNGDGSIGDPYGDLEDAIKKTTFDTTNGTRVNIMDGATETLVAELSAAMADTGTTAAWTPAEARPCIFQGMTAAGSAGDRGIGIISGGGSVSVYDDAAFDYIAFIDLHCHNTGSVYVIRADQRIAVIRCEIDNTSGGGIL</sequence>
<feature type="region of interest" description="Disordered" evidence="1">
    <location>
        <begin position="1"/>
        <end position="25"/>
    </location>
</feature>
<name>A0A0F8ZFA4_9ZZZZ</name>
<evidence type="ECO:0008006" key="3">
    <source>
        <dbReference type="Google" id="ProtNLM"/>
    </source>
</evidence>
<gene>
    <name evidence="2" type="ORF">LCGC14_2976850</name>
</gene>
<dbReference type="AlphaFoldDB" id="A0A0F8ZFA4"/>
<dbReference type="SUPFAM" id="SSF51126">
    <property type="entry name" value="Pectin lyase-like"/>
    <property type="match status" value="1"/>
</dbReference>
<feature type="non-terminal residue" evidence="2">
    <location>
        <position position="155"/>
    </location>
</feature>
<evidence type="ECO:0000256" key="1">
    <source>
        <dbReference type="SAM" id="MobiDB-lite"/>
    </source>
</evidence>
<dbReference type="Gene3D" id="2.160.20.10">
    <property type="entry name" value="Single-stranded right-handed beta-helix, Pectin lyase-like"/>
    <property type="match status" value="1"/>
</dbReference>
<organism evidence="2">
    <name type="scientific">marine sediment metagenome</name>
    <dbReference type="NCBI Taxonomy" id="412755"/>
    <lineage>
        <taxon>unclassified sequences</taxon>
        <taxon>metagenomes</taxon>
        <taxon>ecological metagenomes</taxon>
    </lineage>
</organism>
<proteinExistence type="predicted"/>
<dbReference type="EMBL" id="LAZR01060687">
    <property type="protein sequence ID" value="KKK65169.1"/>
    <property type="molecule type" value="Genomic_DNA"/>
</dbReference>
<protein>
    <recommendedName>
        <fullName evidence="3">Pectate lyase superfamily protein domain-containing protein</fullName>
    </recommendedName>
</protein>
<comment type="caution">
    <text evidence="2">The sequence shown here is derived from an EMBL/GenBank/DDBJ whole genome shotgun (WGS) entry which is preliminary data.</text>
</comment>
<reference evidence="2" key="1">
    <citation type="journal article" date="2015" name="Nature">
        <title>Complex archaea that bridge the gap between prokaryotes and eukaryotes.</title>
        <authorList>
            <person name="Spang A."/>
            <person name="Saw J.H."/>
            <person name="Jorgensen S.L."/>
            <person name="Zaremba-Niedzwiedzka K."/>
            <person name="Martijn J."/>
            <person name="Lind A.E."/>
            <person name="van Eijk R."/>
            <person name="Schleper C."/>
            <person name="Guy L."/>
            <person name="Ettema T.J."/>
        </authorList>
    </citation>
    <scope>NUCLEOTIDE SEQUENCE</scope>
</reference>
<evidence type="ECO:0000313" key="2">
    <source>
        <dbReference type="EMBL" id="KKK65169.1"/>
    </source>
</evidence>